<dbReference type="PANTHER" id="PTHR45855:SF6">
    <property type="entry name" value="TRANSCRIPTION FACTOR ALC"/>
    <property type="match status" value="1"/>
</dbReference>
<keyword evidence="4" id="KW-0238">DNA-binding</keyword>
<dbReference type="PROSITE" id="PS50888">
    <property type="entry name" value="BHLH"/>
    <property type="match status" value="1"/>
</dbReference>
<dbReference type="PANTHER" id="PTHR45855">
    <property type="entry name" value="TRANSCRIPTION FACTOR PIF1-RELATED"/>
    <property type="match status" value="1"/>
</dbReference>
<evidence type="ECO:0000256" key="5">
    <source>
        <dbReference type="ARBA" id="ARBA00023163"/>
    </source>
</evidence>
<dbReference type="EMBL" id="CAJGYO010000007">
    <property type="protein sequence ID" value="CAD6241825.1"/>
    <property type="molecule type" value="Genomic_DNA"/>
</dbReference>
<dbReference type="AlphaFoldDB" id="A0A811PL35"/>
<comment type="subcellular location">
    <subcellularLocation>
        <location evidence="1">Nucleus</location>
    </subcellularLocation>
</comment>
<dbReference type="Proteomes" id="UP000604825">
    <property type="component" value="Unassembled WGS sequence"/>
</dbReference>
<dbReference type="GO" id="GO:0005634">
    <property type="term" value="C:nucleus"/>
    <property type="evidence" value="ECO:0007669"/>
    <property type="project" value="UniProtKB-SubCell"/>
</dbReference>
<comment type="similarity">
    <text evidence="2">Belongs to the bHLH protein family.</text>
</comment>
<comment type="caution">
    <text evidence="9">The sequence shown here is derived from an EMBL/GenBank/DDBJ whole genome shotgun (WGS) entry which is preliminary data.</text>
</comment>
<organism evidence="9 10">
    <name type="scientific">Miscanthus lutarioriparius</name>
    <dbReference type="NCBI Taxonomy" id="422564"/>
    <lineage>
        <taxon>Eukaryota</taxon>
        <taxon>Viridiplantae</taxon>
        <taxon>Streptophyta</taxon>
        <taxon>Embryophyta</taxon>
        <taxon>Tracheophyta</taxon>
        <taxon>Spermatophyta</taxon>
        <taxon>Magnoliopsida</taxon>
        <taxon>Liliopsida</taxon>
        <taxon>Poales</taxon>
        <taxon>Poaceae</taxon>
        <taxon>PACMAD clade</taxon>
        <taxon>Panicoideae</taxon>
        <taxon>Andropogonodae</taxon>
        <taxon>Andropogoneae</taxon>
        <taxon>Saccharinae</taxon>
        <taxon>Miscanthus</taxon>
    </lineage>
</organism>
<dbReference type="GO" id="GO:0046983">
    <property type="term" value="F:protein dimerization activity"/>
    <property type="evidence" value="ECO:0007669"/>
    <property type="project" value="InterPro"/>
</dbReference>
<evidence type="ECO:0000256" key="2">
    <source>
        <dbReference type="ARBA" id="ARBA00005510"/>
    </source>
</evidence>
<feature type="domain" description="BHLH" evidence="8">
    <location>
        <begin position="45"/>
        <end position="94"/>
    </location>
</feature>
<accession>A0A811PL35</accession>
<dbReference type="InterPro" id="IPR036638">
    <property type="entry name" value="HLH_DNA-bd_sf"/>
</dbReference>
<dbReference type="CDD" id="cd11445">
    <property type="entry name" value="bHLH_AtPIF_like"/>
    <property type="match status" value="1"/>
</dbReference>
<reference evidence="9" key="1">
    <citation type="submission" date="2020-10" db="EMBL/GenBank/DDBJ databases">
        <authorList>
            <person name="Han B."/>
            <person name="Lu T."/>
            <person name="Zhao Q."/>
            <person name="Huang X."/>
            <person name="Zhao Y."/>
        </authorList>
    </citation>
    <scope>NUCLEOTIDE SEQUENCE</scope>
</reference>
<feature type="compositionally biased region" description="Basic and acidic residues" evidence="7">
    <location>
        <begin position="45"/>
        <end position="59"/>
    </location>
</feature>
<evidence type="ECO:0000256" key="3">
    <source>
        <dbReference type="ARBA" id="ARBA00023015"/>
    </source>
</evidence>
<dbReference type="SUPFAM" id="SSF47459">
    <property type="entry name" value="HLH, helix-loop-helix DNA-binding domain"/>
    <property type="match status" value="1"/>
</dbReference>
<keyword evidence="6" id="KW-0539">Nucleus</keyword>
<keyword evidence="3" id="KW-0805">Transcription regulation</keyword>
<proteinExistence type="inferred from homology"/>
<evidence type="ECO:0000256" key="7">
    <source>
        <dbReference type="SAM" id="MobiDB-lite"/>
    </source>
</evidence>
<evidence type="ECO:0000256" key="1">
    <source>
        <dbReference type="ARBA" id="ARBA00004123"/>
    </source>
</evidence>
<protein>
    <recommendedName>
        <fullName evidence="8">BHLH domain-containing protein</fullName>
    </recommendedName>
</protein>
<evidence type="ECO:0000256" key="6">
    <source>
        <dbReference type="ARBA" id="ARBA00023242"/>
    </source>
</evidence>
<gene>
    <name evidence="9" type="ORF">NCGR_LOCUS27495</name>
</gene>
<evidence type="ECO:0000259" key="8">
    <source>
        <dbReference type="PROSITE" id="PS50888"/>
    </source>
</evidence>
<dbReference type="Pfam" id="PF00010">
    <property type="entry name" value="HLH"/>
    <property type="match status" value="1"/>
</dbReference>
<feature type="region of interest" description="Disordered" evidence="7">
    <location>
        <begin position="20"/>
        <end position="59"/>
    </location>
</feature>
<evidence type="ECO:0000313" key="10">
    <source>
        <dbReference type="Proteomes" id="UP000604825"/>
    </source>
</evidence>
<keyword evidence="10" id="KW-1185">Reference proteome</keyword>
<dbReference type="InterPro" id="IPR031066">
    <property type="entry name" value="bHLH_ALC-like_plant"/>
</dbReference>
<dbReference type="Gene3D" id="4.10.280.10">
    <property type="entry name" value="Helix-loop-helix DNA-binding domain"/>
    <property type="match status" value="1"/>
</dbReference>
<dbReference type="OrthoDB" id="648307at2759"/>
<sequence length="299" mass="33280">MDAQQQLDLVMRHQSMATVCESEDALGSSESDPARPARPRGKRSRAAEVHNLSEKRRRSRINEKMKALQTLVPNSSKTDKASMLDDAIEYLKQLQLQVQMLSMRNGLYLPPGNLSGAPEALAPSEMCAALNQSGAKASNSGAVVLPGNQIPVARLLFDPPNHDQRHENPLVLQRSSSTAVEPQFLREPAHAQPSLQSFQLALPPEMIFKEDMMLEHRLTSAQETTSLPGHEAKPGRQEARMVNSDLFDRGSLGKERAQDLMPKNTESVLFMPYLHRTKAKSRNYRSKFTKSPFDLNVSS</sequence>
<name>A0A811PL35_9POAL</name>
<evidence type="ECO:0000256" key="4">
    <source>
        <dbReference type="ARBA" id="ARBA00023125"/>
    </source>
</evidence>
<dbReference type="InterPro" id="IPR047265">
    <property type="entry name" value="PIF1-like_bHLH"/>
</dbReference>
<dbReference type="InterPro" id="IPR011598">
    <property type="entry name" value="bHLH_dom"/>
</dbReference>
<keyword evidence="5" id="KW-0804">Transcription</keyword>
<dbReference type="SMART" id="SM00353">
    <property type="entry name" value="HLH"/>
    <property type="match status" value="1"/>
</dbReference>
<dbReference type="GO" id="GO:0003677">
    <property type="term" value="F:DNA binding"/>
    <property type="evidence" value="ECO:0007669"/>
    <property type="project" value="UniProtKB-KW"/>
</dbReference>
<dbReference type="FunFam" id="4.10.280.10:FF:000004">
    <property type="entry name" value="Basic helix-loop-helix transcription factor"/>
    <property type="match status" value="1"/>
</dbReference>
<evidence type="ECO:0000313" key="9">
    <source>
        <dbReference type="EMBL" id="CAD6241825.1"/>
    </source>
</evidence>